<evidence type="ECO:0000256" key="4">
    <source>
        <dbReference type="ARBA" id="ARBA00022490"/>
    </source>
</evidence>
<feature type="compositionally biased region" description="Basic and acidic residues" evidence="10">
    <location>
        <begin position="58"/>
        <end position="107"/>
    </location>
</feature>
<evidence type="ECO:0000256" key="9">
    <source>
        <dbReference type="ARBA" id="ARBA00023136"/>
    </source>
</evidence>
<dbReference type="EMBL" id="CAJPVJ010007830">
    <property type="protein sequence ID" value="CAG2171527.1"/>
    <property type="molecule type" value="Genomic_DNA"/>
</dbReference>
<evidence type="ECO:0000256" key="1">
    <source>
        <dbReference type="ARBA" id="ARBA00004389"/>
    </source>
</evidence>
<evidence type="ECO:0000256" key="5">
    <source>
        <dbReference type="ARBA" id="ARBA00022692"/>
    </source>
</evidence>
<dbReference type="GO" id="GO:0030970">
    <property type="term" value="P:retrograde protein transport, ER to cytosol"/>
    <property type="evidence" value="ECO:0007669"/>
    <property type="project" value="TreeGrafter"/>
</dbReference>
<dbReference type="Gene3D" id="6.10.250.2950">
    <property type="match status" value="1"/>
</dbReference>
<dbReference type="EMBL" id="OC922655">
    <property type="protein sequence ID" value="CAD7654340.1"/>
    <property type="molecule type" value="Genomic_DNA"/>
</dbReference>
<dbReference type="PANTHER" id="PTHR28621:SF1">
    <property type="entry name" value="SELENOPROTEIN S"/>
    <property type="match status" value="1"/>
</dbReference>
<keyword evidence="13" id="KW-1185">Reference proteome</keyword>
<comment type="subcellular location">
    <subcellularLocation>
        <location evidence="2">Cytoplasm</location>
    </subcellularLocation>
    <subcellularLocation>
        <location evidence="1">Endoplasmic reticulum membrane</location>
        <topology evidence="1">Single-pass membrane protein</topology>
    </subcellularLocation>
</comment>
<organism evidence="12">
    <name type="scientific">Oppiella nova</name>
    <dbReference type="NCBI Taxonomy" id="334625"/>
    <lineage>
        <taxon>Eukaryota</taxon>
        <taxon>Metazoa</taxon>
        <taxon>Ecdysozoa</taxon>
        <taxon>Arthropoda</taxon>
        <taxon>Chelicerata</taxon>
        <taxon>Arachnida</taxon>
        <taxon>Acari</taxon>
        <taxon>Acariformes</taxon>
        <taxon>Sarcoptiformes</taxon>
        <taxon>Oribatida</taxon>
        <taxon>Brachypylina</taxon>
        <taxon>Oppioidea</taxon>
        <taxon>Oppiidae</taxon>
        <taxon>Oppiella</taxon>
    </lineage>
</organism>
<accession>A0A7R9QQA4</accession>
<dbReference type="AlphaFoldDB" id="A0A7R9QQA4"/>
<keyword evidence="5 11" id="KW-0812">Transmembrane</keyword>
<comment type="similarity">
    <text evidence="3">Belongs to the selenoprotein S family.</text>
</comment>
<evidence type="ECO:0000256" key="8">
    <source>
        <dbReference type="ARBA" id="ARBA00022989"/>
    </source>
</evidence>
<reference evidence="12" key="1">
    <citation type="submission" date="2020-11" db="EMBL/GenBank/DDBJ databases">
        <authorList>
            <person name="Tran Van P."/>
        </authorList>
    </citation>
    <scope>NUCLEOTIDE SEQUENCE</scope>
</reference>
<evidence type="ECO:0000313" key="13">
    <source>
        <dbReference type="Proteomes" id="UP000728032"/>
    </source>
</evidence>
<dbReference type="InterPro" id="IPR009703">
    <property type="entry name" value="Selenoprotein_S"/>
</dbReference>
<keyword evidence="6" id="KW-0256">Endoplasmic reticulum</keyword>
<evidence type="ECO:0000256" key="2">
    <source>
        <dbReference type="ARBA" id="ARBA00004496"/>
    </source>
</evidence>
<feature type="transmembrane region" description="Helical" evidence="11">
    <location>
        <begin position="26"/>
        <end position="45"/>
    </location>
</feature>
<feature type="region of interest" description="Disordered" evidence="10">
    <location>
        <begin position="58"/>
        <end position="162"/>
    </location>
</feature>
<dbReference type="OrthoDB" id="75792at2759"/>
<evidence type="ECO:0000256" key="6">
    <source>
        <dbReference type="ARBA" id="ARBA00022824"/>
    </source>
</evidence>
<gene>
    <name evidence="12" type="ORF">ONB1V03_LOCUS10987</name>
</gene>
<name>A0A7R9QQA4_9ACAR</name>
<dbReference type="GO" id="GO:0030968">
    <property type="term" value="P:endoplasmic reticulum unfolded protein response"/>
    <property type="evidence" value="ECO:0007669"/>
    <property type="project" value="TreeGrafter"/>
</dbReference>
<protein>
    <recommendedName>
        <fullName evidence="14">Selenoprotein S</fullName>
    </recommendedName>
</protein>
<evidence type="ECO:0008006" key="14">
    <source>
        <dbReference type="Google" id="ProtNLM"/>
    </source>
</evidence>
<evidence type="ECO:0000256" key="10">
    <source>
        <dbReference type="SAM" id="MobiDB-lite"/>
    </source>
</evidence>
<evidence type="ECO:0000313" key="12">
    <source>
        <dbReference type="EMBL" id="CAD7654340.1"/>
    </source>
</evidence>
<proteinExistence type="inferred from homology"/>
<keyword evidence="9 11" id="KW-0472">Membrane</keyword>
<keyword evidence="4" id="KW-0963">Cytoplasm</keyword>
<feature type="compositionally biased region" description="Polar residues" evidence="10">
    <location>
        <begin position="134"/>
        <end position="146"/>
    </location>
</feature>
<keyword evidence="8 11" id="KW-1133">Transmembrane helix</keyword>
<dbReference type="Proteomes" id="UP000728032">
    <property type="component" value="Unassembled WGS sequence"/>
</dbReference>
<dbReference type="PANTHER" id="PTHR28621">
    <property type="entry name" value="SELENOPROTEIN S"/>
    <property type="match status" value="1"/>
</dbReference>
<evidence type="ECO:0000256" key="3">
    <source>
        <dbReference type="ARBA" id="ARBA00011034"/>
    </source>
</evidence>
<dbReference type="GO" id="GO:0036502">
    <property type="term" value="C:Derlin-1-VIMP complex"/>
    <property type="evidence" value="ECO:0007669"/>
    <property type="project" value="TreeGrafter"/>
</dbReference>
<dbReference type="Pfam" id="PF06936">
    <property type="entry name" value="Selenoprotein_S"/>
    <property type="match status" value="1"/>
</dbReference>
<evidence type="ECO:0000256" key="11">
    <source>
        <dbReference type="SAM" id="Phobius"/>
    </source>
</evidence>
<keyword evidence="7" id="KW-0712">Selenocysteine</keyword>
<evidence type="ECO:0000256" key="7">
    <source>
        <dbReference type="ARBA" id="ARBA00022933"/>
    </source>
</evidence>
<dbReference type="GO" id="GO:0036513">
    <property type="term" value="C:Derlin-1 retrotranslocation complex"/>
    <property type="evidence" value="ECO:0007669"/>
    <property type="project" value="TreeGrafter"/>
</dbReference>
<sequence>MAELKNKDPELITNTIAIVGHLFVNYGWYVLTVIIIGVLVYHKFLRPLWDQMAERRERMSEDPDASARRQEQMDAARRRQQEIYDKQRQESERKEQEKQTERQRQRNEVINSVDNSADIANELRKRQMRPLRDNSFNPLMGSSSGASYRPSRPACGPSGGGG</sequence>